<protein>
    <recommendedName>
        <fullName evidence="3">Reverse transcriptase domain</fullName>
    </recommendedName>
</protein>
<reference evidence="1 2" key="1">
    <citation type="submission" date="2019-08" db="EMBL/GenBank/DDBJ databases">
        <authorList>
            <person name="Alioto T."/>
            <person name="Alioto T."/>
            <person name="Gomez Garrido J."/>
        </authorList>
    </citation>
    <scope>NUCLEOTIDE SEQUENCE [LARGE SCALE GENOMIC DNA]</scope>
</reference>
<dbReference type="EMBL" id="CABPRJ010002370">
    <property type="protein sequence ID" value="VVC43630.1"/>
    <property type="molecule type" value="Genomic_DNA"/>
</dbReference>
<dbReference type="PANTHER" id="PTHR47027">
    <property type="entry name" value="REVERSE TRANSCRIPTASE DOMAIN-CONTAINING PROTEIN"/>
    <property type="match status" value="1"/>
</dbReference>
<dbReference type="PANTHER" id="PTHR47027:SF20">
    <property type="entry name" value="REVERSE TRANSCRIPTASE-LIKE PROTEIN WITH RNA-DIRECTED DNA POLYMERASE DOMAIN"/>
    <property type="match status" value="1"/>
</dbReference>
<sequence length="203" mass="24256">MKEYTTGISINGKQFHSIRFADDIALLADSKEEMSMMLHILESSLDNEVISTKEIRRRITLAKYAFEKKRTLLTNKHLSIRSRKKFVKTYVWSILLYGCESWTIGKYEKNRLEAMEMWMWRKMTRTSWIEHKTNEEVLNEINEERTIMKRTIKLIGHLLRNNEFITIIVEGKIEGKRSFEEIFRRMGVTSYQNLKRTASDRHV</sequence>
<evidence type="ECO:0000313" key="1">
    <source>
        <dbReference type="EMBL" id="VVC43630.1"/>
    </source>
</evidence>
<name>A0A5E4NIX6_9HEMI</name>
<gene>
    <name evidence="1" type="ORF">CINCED_3A006507</name>
</gene>
<accession>A0A5E4NIX6</accession>
<keyword evidence="2" id="KW-1185">Reference proteome</keyword>
<dbReference type="AlphaFoldDB" id="A0A5E4NIX6"/>
<dbReference type="OrthoDB" id="8196546at2759"/>
<organism evidence="1 2">
    <name type="scientific">Cinara cedri</name>
    <dbReference type="NCBI Taxonomy" id="506608"/>
    <lineage>
        <taxon>Eukaryota</taxon>
        <taxon>Metazoa</taxon>
        <taxon>Ecdysozoa</taxon>
        <taxon>Arthropoda</taxon>
        <taxon>Hexapoda</taxon>
        <taxon>Insecta</taxon>
        <taxon>Pterygota</taxon>
        <taxon>Neoptera</taxon>
        <taxon>Paraneoptera</taxon>
        <taxon>Hemiptera</taxon>
        <taxon>Sternorrhyncha</taxon>
        <taxon>Aphidomorpha</taxon>
        <taxon>Aphidoidea</taxon>
        <taxon>Aphididae</taxon>
        <taxon>Lachninae</taxon>
        <taxon>Cinara</taxon>
    </lineage>
</organism>
<evidence type="ECO:0008006" key="3">
    <source>
        <dbReference type="Google" id="ProtNLM"/>
    </source>
</evidence>
<proteinExistence type="predicted"/>
<dbReference type="Proteomes" id="UP000325440">
    <property type="component" value="Unassembled WGS sequence"/>
</dbReference>
<evidence type="ECO:0000313" key="2">
    <source>
        <dbReference type="Proteomes" id="UP000325440"/>
    </source>
</evidence>